<proteinExistence type="predicted"/>
<accession>A0A4R3KQJ4</accession>
<dbReference type="Proteomes" id="UP000294567">
    <property type="component" value="Unassembled WGS sequence"/>
</dbReference>
<evidence type="ECO:0000313" key="1">
    <source>
        <dbReference type="EMBL" id="TCS87135.1"/>
    </source>
</evidence>
<organism evidence="1 2">
    <name type="scientific">Keratinibaculum paraultunense</name>
    <dbReference type="NCBI Taxonomy" id="1278232"/>
    <lineage>
        <taxon>Bacteria</taxon>
        <taxon>Bacillati</taxon>
        <taxon>Bacillota</taxon>
        <taxon>Tissierellia</taxon>
        <taxon>Tissierellales</taxon>
        <taxon>Tepidimicrobiaceae</taxon>
        <taxon>Keratinibaculum</taxon>
    </lineage>
</organism>
<evidence type="ECO:0000313" key="2">
    <source>
        <dbReference type="Proteomes" id="UP000294567"/>
    </source>
</evidence>
<gene>
    <name evidence="1" type="ORF">EDD65_11293</name>
</gene>
<keyword evidence="2" id="KW-1185">Reference proteome</keyword>
<protein>
    <submittedName>
        <fullName evidence="1">Uncharacterized protein</fullName>
    </submittedName>
</protein>
<name>A0A4R3KQJ4_9FIRM</name>
<reference evidence="1 2" key="1">
    <citation type="submission" date="2019-03" db="EMBL/GenBank/DDBJ databases">
        <title>Genomic Encyclopedia of Type Strains, Phase IV (KMG-IV): sequencing the most valuable type-strain genomes for metagenomic binning, comparative biology and taxonomic classification.</title>
        <authorList>
            <person name="Goeker M."/>
        </authorList>
    </citation>
    <scope>NUCLEOTIDE SEQUENCE [LARGE SCALE GENOMIC DNA]</scope>
    <source>
        <strain evidence="1 2">DSM 26752</strain>
    </source>
</reference>
<dbReference type="RefSeq" id="WP_132029188.1">
    <property type="nucleotide sequence ID" value="NZ_CP068564.1"/>
</dbReference>
<sequence length="320" mass="38541">MKAFYDEISLMDTNYFSDRNFFKITVENPDYYSIYMESIDKIKYNYGIDNKHTLVQKQLGATIKTTFIDTLTKIYEADEFDTSIFSDFDKMFIKNMFEQNNYNIFRNTCVELDLLELQRDFKYLHQNEFSRKLSNTLLKFVCYKSEKYGNKNYYRINTEIIKRFYIDDFEISANQLEIDNLKDYILQSHKIKFQISDQFISHILYGYSNFINGNMVRLYKNIQAIRLVNILQFNRFNQIKEKSPKVKINLENQTEMRPLTFCRKLSTKKNDIEDLIKEVKEKETIRIIKDYSYSNKCFNIELIPISEKEKALFLASIHFI</sequence>
<dbReference type="OrthoDB" id="1957089at2"/>
<dbReference type="EMBL" id="SMAE01000012">
    <property type="protein sequence ID" value="TCS87135.1"/>
    <property type="molecule type" value="Genomic_DNA"/>
</dbReference>
<dbReference type="AlphaFoldDB" id="A0A4R3KQJ4"/>
<comment type="caution">
    <text evidence="1">The sequence shown here is derived from an EMBL/GenBank/DDBJ whole genome shotgun (WGS) entry which is preliminary data.</text>
</comment>